<reference evidence="1 2" key="1">
    <citation type="journal article" date="2018" name="Nat. Biotechnol.">
        <title>A standardized bacterial taxonomy based on genome phylogeny substantially revises the tree of life.</title>
        <authorList>
            <person name="Parks D.H."/>
            <person name="Chuvochina M."/>
            <person name="Waite D.W."/>
            <person name="Rinke C."/>
            <person name="Skarshewski A."/>
            <person name="Chaumeil P.A."/>
            <person name="Hugenholtz P."/>
        </authorList>
    </citation>
    <scope>NUCLEOTIDE SEQUENCE [LARGE SCALE GENOMIC DNA]</scope>
    <source>
        <strain evidence="1">UBA9359</strain>
    </source>
</reference>
<dbReference type="InterPro" id="IPR008000">
    <property type="entry name" value="Rham/fucose_mutarotase"/>
</dbReference>
<sequence length="111" mass="13276">MKLNRLCYACDLINDAGLIEEYETYHQKIWPEIEKSILEAGIADMEIYRCGNRLFMITETSADFDPEVKKQMDLDNPKVQEWENLMWNYQQAIPFAHEGEKWIPMKRIFKL</sequence>
<dbReference type="Proteomes" id="UP000264330">
    <property type="component" value="Unassembled WGS sequence"/>
</dbReference>
<dbReference type="Pfam" id="PF05336">
    <property type="entry name" value="rhaM"/>
    <property type="match status" value="1"/>
</dbReference>
<dbReference type="GO" id="GO:0016857">
    <property type="term" value="F:racemase and epimerase activity, acting on carbohydrates and derivatives"/>
    <property type="evidence" value="ECO:0007669"/>
    <property type="project" value="InterPro"/>
</dbReference>
<protein>
    <submittedName>
        <fullName evidence="1">L-rhamnose mutarotase</fullName>
    </submittedName>
</protein>
<name>A0A3D5IUK1_9FLAO</name>
<dbReference type="PANTHER" id="PTHR43239:SF1">
    <property type="entry name" value="UPF0734 PROTEIN DDB_G0273871_DDB_G0273177"/>
    <property type="match status" value="1"/>
</dbReference>
<proteinExistence type="predicted"/>
<dbReference type="OMA" id="LMWKYQQ"/>
<dbReference type="EMBL" id="DPMF01000015">
    <property type="protein sequence ID" value="HCV79545.1"/>
    <property type="molecule type" value="Genomic_DNA"/>
</dbReference>
<dbReference type="InterPro" id="IPR011008">
    <property type="entry name" value="Dimeric_a/b-barrel"/>
</dbReference>
<evidence type="ECO:0000313" key="2">
    <source>
        <dbReference type="Proteomes" id="UP000264330"/>
    </source>
</evidence>
<gene>
    <name evidence="1" type="ORF">DGQ38_00650</name>
</gene>
<dbReference type="RefSeq" id="WP_013073720.1">
    <property type="nucleotide sequence ID" value="NZ_CALFQJ010000084.1"/>
</dbReference>
<comment type="caution">
    <text evidence="1">The sequence shown here is derived from an EMBL/GenBank/DDBJ whole genome shotgun (WGS) entry which is preliminary data.</text>
</comment>
<dbReference type="Gene3D" id="3.30.70.100">
    <property type="match status" value="1"/>
</dbReference>
<evidence type="ECO:0000313" key="1">
    <source>
        <dbReference type="EMBL" id="HCV79545.1"/>
    </source>
</evidence>
<dbReference type="SUPFAM" id="SSF54909">
    <property type="entry name" value="Dimeric alpha+beta barrel"/>
    <property type="match status" value="1"/>
</dbReference>
<accession>A0A3D5IUK1</accession>
<dbReference type="AlphaFoldDB" id="A0A3D5IUK1"/>
<organism evidence="1 2">
    <name type="scientific">Zunongwangia profunda</name>
    <dbReference type="NCBI Taxonomy" id="398743"/>
    <lineage>
        <taxon>Bacteria</taxon>
        <taxon>Pseudomonadati</taxon>
        <taxon>Bacteroidota</taxon>
        <taxon>Flavobacteriia</taxon>
        <taxon>Flavobacteriales</taxon>
        <taxon>Flavobacteriaceae</taxon>
        <taxon>Zunongwangia</taxon>
    </lineage>
</organism>
<dbReference type="PANTHER" id="PTHR43239">
    <property type="entry name" value="UPF0734 PROTEIN DDB_G0273871/DDB_G0273177"/>
    <property type="match status" value="1"/>
</dbReference>
<dbReference type="InterPro" id="IPR052996">
    <property type="entry name" value="Carb_Metab_Mutarotase"/>
</dbReference>